<evidence type="ECO:0000256" key="1">
    <source>
        <dbReference type="ARBA" id="ARBA00006865"/>
    </source>
</evidence>
<evidence type="ECO:0000259" key="6">
    <source>
        <dbReference type="PROSITE" id="PS51762"/>
    </source>
</evidence>
<comment type="caution">
    <text evidence="7">The sequence shown here is derived from an EMBL/GenBank/DDBJ whole genome shotgun (WGS) entry which is preliminary data.</text>
</comment>
<accession>A0ABP9CZF7</accession>
<keyword evidence="2 5" id="KW-0732">Signal</keyword>
<feature type="signal peptide" evidence="5">
    <location>
        <begin position="1"/>
        <end position="19"/>
    </location>
</feature>
<sequence length="455" mass="52260">MKKILLPILLVFTVHCGYAQDWKDIPVPAPAGEQMMWELQEKPSDDFNYTFSATNEKVNFGGDKWYNFYHNQWNGPGTTYWQYDHVTVDGNDLVLRASRNDNTAKMGVPGVNAGCITSNTKVKYPVFVEARVSVADIALASDVWLLSADDTQEIDMIECYGGANNGNEFFAQFIHLSHHSFIRNPFTDYQPRDRNSWWRKEGVNSWGEYSWNNGERQYVRIGVNWISPFHFEYYIDGELVRVLYHKAFANKINGQWEYSHPSMTNGQLDFDGGYQAVTIHSNSSTYDFKRLQSASDASSVSVIDPFQYQEGNGFTKELDIIINMESQDWHVEAGRTPTDEDLADPAKNSMKVDWLRVYKPVEDPNWVDSTITSIKKIPTATIKVYPNPSSELIHIQSDKSIIHISLYTLEGQLIQYEAKKGFQTNFSLNRVNKGLYLLQIELENGQKVHRKIHKK</sequence>
<dbReference type="EMBL" id="BAABJX010000004">
    <property type="protein sequence ID" value="GAA4820838.1"/>
    <property type="molecule type" value="Genomic_DNA"/>
</dbReference>
<comment type="similarity">
    <text evidence="1">Belongs to the glycosyl hydrolase 16 family.</text>
</comment>
<dbReference type="InterPro" id="IPR026444">
    <property type="entry name" value="Secre_tail"/>
</dbReference>
<dbReference type="Pfam" id="PF18962">
    <property type="entry name" value="Por_Secre_tail"/>
    <property type="match status" value="1"/>
</dbReference>
<dbReference type="InterPro" id="IPR000757">
    <property type="entry name" value="Beta-glucanase-like"/>
</dbReference>
<evidence type="ECO:0000313" key="7">
    <source>
        <dbReference type="EMBL" id="GAA4820838.1"/>
    </source>
</evidence>
<evidence type="ECO:0000256" key="3">
    <source>
        <dbReference type="ARBA" id="ARBA00022801"/>
    </source>
</evidence>
<evidence type="ECO:0000313" key="8">
    <source>
        <dbReference type="Proteomes" id="UP001500298"/>
    </source>
</evidence>
<proteinExistence type="inferred from homology"/>
<evidence type="ECO:0000256" key="4">
    <source>
        <dbReference type="ARBA" id="ARBA00023295"/>
    </source>
</evidence>
<gene>
    <name evidence="7" type="ORF">GCM10023331_01470</name>
</gene>
<dbReference type="CDD" id="cd02178">
    <property type="entry name" value="GH16_beta_agarase"/>
    <property type="match status" value="1"/>
</dbReference>
<keyword evidence="8" id="KW-1185">Reference proteome</keyword>
<dbReference type="PROSITE" id="PS51762">
    <property type="entry name" value="GH16_2"/>
    <property type="match status" value="1"/>
</dbReference>
<protein>
    <recommendedName>
        <fullName evidence="6">GH16 domain-containing protein</fullName>
    </recommendedName>
</protein>
<feature type="domain" description="GH16" evidence="6">
    <location>
        <begin position="20"/>
        <end position="363"/>
    </location>
</feature>
<dbReference type="InterPro" id="IPR013320">
    <property type="entry name" value="ConA-like_dom_sf"/>
</dbReference>
<dbReference type="SUPFAM" id="SSF49899">
    <property type="entry name" value="Concanavalin A-like lectins/glucanases"/>
    <property type="match status" value="1"/>
</dbReference>
<dbReference type="RefSeq" id="WP_345368497.1">
    <property type="nucleotide sequence ID" value="NZ_BAABJX010000004.1"/>
</dbReference>
<name>A0ABP9CZF7_9BACT</name>
<keyword evidence="3" id="KW-0378">Hydrolase</keyword>
<dbReference type="Gene3D" id="2.60.120.200">
    <property type="match status" value="1"/>
</dbReference>
<dbReference type="InterPro" id="IPR016287">
    <property type="entry name" value="Beta_agarase"/>
</dbReference>
<keyword evidence="4" id="KW-0326">Glycosidase</keyword>
<evidence type="ECO:0000256" key="5">
    <source>
        <dbReference type="SAM" id="SignalP"/>
    </source>
</evidence>
<dbReference type="NCBIfam" id="TIGR04183">
    <property type="entry name" value="Por_Secre_tail"/>
    <property type="match status" value="1"/>
</dbReference>
<organism evidence="7 8">
    <name type="scientific">Algivirga pacifica</name>
    <dbReference type="NCBI Taxonomy" id="1162670"/>
    <lineage>
        <taxon>Bacteria</taxon>
        <taxon>Pseudomonadati</taxon>
        <taxon>Bacteroidota</taxon>
        <taxon>Cytophagia</taxon>
        <taxon>Cytophagales</taxon>
        <taxon>Flammeovirgaceae</taxon>
        <taxon>Algivirga</taxon>
    </lineage>
</organism>
<evidence type="ECO:0000256" key="2">
    <source>
        <dbReference type="ARBA" id="ARBA00022729"/>
    </source>
</evidence>
<reference evidence="8" key="1">
    <citation type="journal article" date="2019" name="Int. J. Syst. Evol. Microbiol.">
        <title>The Global Catalogue of Microorganisms (GCM) 10K type strain sequencing project: providing services to taxonomists for standard genome sequencing and annotation.</title>
        <authorList>
            <consortium name="The Broad Institute Genomics Platform"/>
            <consortium name="The Broad Institute Genome Sequencing Center for Infectious Disease"/>
            <person name="Wu L."/>
            <person name="Ma J."/>
        </authorList>
    </citation>
    <scope>NUCLEOTIDE SEQUENCE [LARGE SCALE GENOMIC DNA]</scope>
    <source>
        <strain evidence="8">JCM 18326</strain>
    </source>
</reference>
<dbReference type="Proteomes" id="UP001500298">
    <property type="component" value="Unassembled WGS sequence"/>
</dbReference>
<feature type="chain" id="PRO_5045314852" description="GH16 domain-containing protein" evidence="5">
    <location>
        <begin position="20"/>
        <end position="455"/>
    </location>
</feature>